<dbReference type="RefSeq" id="WP_121134621.1">
    <property type="nucleotide sequence ID" value="NZ_JBHUFK010000012.1"/>
</dbReference>
<evidence type="ECO:0000256" key="3">
    <source>
        <dbReference type="ARBA" id="ARBA00022989"/>
    </source>
</evidence>
<dbReference type="Proteomes" id="UP000281813">
    <property type="component" value="Unassembled WGS sequence"/>
</dbReference>
<comment type="caution">
    <text evidence="6">The sequence shown here is derived from an EMBL/GenBank/DDBJ whole genome shotgun (WGS) entry which is preliminary data.</text>
</comment>
<dbReference type="Pfam" id="PF01925">
    <property type="entry name" value="TauE"/>
    <property type="match status" value="1"/>
</dbReference>
<dbReference type="EMBL" id="RBZO01000051">
    <property type="protein sequence ID" value="RKQ11974.1"/>
    <property type="molecule type" value="Genomic_DNA"/>
</dbReference>
<keyword evidence="5" id="KW-1003">Cell membrane</keyword>
<keyword evidence="3" id="KW-1133">Transmembrane helix</keyword>
<keyword evidence="4" id="KW-0472">Membrane</keyword>
<evidence type="ECO:0000313" key="6">
    <source>
        <dbReference type="EMBL" id="RKQ11974.1"/>
    </source>
</evidence>
<organism evidence="6 7">
    <name type="scientific">Oceanobacillus bengalensis</name>
    <dbReference type="NCBI Taxonomy" id="1435466"/>
    <lineage>
        <taxon>Bacteria</taxon>
        <taxon>Bacillati</taxon>
        <taxon>Bacillota</taxon>
        <taxon>Bacilli</taxon>
        <taxon>Bacillales</taxon>
        <taxon>Bacillaceae</taxon>
        <taxon>Oceanobacillus</taxon>
    </lineage>
</organism>
<sequence length="70" mass="8406">MFNNWYTRSFYWFDCGVRWGNIAWEYVLPFIPGAWIGTKIGAKVNQMLNGRTLEWVLRILLIFNGLRMIF</sequence>
<dbReference type="AlphaFoldDB" id="A0A494YRJ5"/>
<keyword evidence="7" id="KW-1185">Reference proteome</keyword>
<comment type="similarity">
    <text evidence="5">Belongs to the 4-toluene sulfonate uptake permease (TSUP) (TC 2.A.102) family.</text>
</comment>
<comment type="subcellular location">
    <subcellularLocation>
        <location evidence="5">Cell membrane</location>
        <topology evidence="5">Multi-pass membrane protein</topology>
    </subcellularLocation>
    <subcellularLocation>
        <location evidence="1">Membrane</location>
        <topology evidence="1">Multi-pass membrane protein</topology>
    </subcellularLocation>
</comment>
<keyword evidence="2" id="KW-0812">Transmembrane</keyword>
<evidence type="ECO:0000313" key="7">
    <source>
        <dbReference type="Proteomes" id="UP000281813"/>
    </source>
</evidence>
<name>A0A494YRJ5_9BACI</name>
<gene>
    <name evidence="6" type="ORF">D8M05_19085</name>
</gene>
<reference evidence="6 7" key="1">
    <citation type="journal article" date="2015" name="Antonie Van Leeuwenhoek">
        <title>Oceanobacillus bengalensis sp. nov., a bacterium isolated from seawater of the Bay of Bengal.</title>
        <authorList>
            <person name="Yongchang O."/>
            <person name="Xiang W."/>
            <person name="Wang G."/>
        </authorList>
    </citation>
    <scope>NUCLEOTIDE SEQUENCE [LARGE SCALE GENOMIC DNA]</scope>
    <source>
        <strain evidence="6 7">MCCC 1K00260</strain>
    </source>
</reference>
<proteinExistence type="inferred from homology"/>
<dbReference type="InterPro" id="IPR002781">
    <property type="entry name" value="TM_pro_TauE-like"/>
</dbReference>
<evidence type="ECO:0000256" key="4">
    <source>
        <dbReference type="ARBA" id="ARBA00023136"/>
    </source>
</evidence>
<dbReference type="GO" id="GO:0005886">
    <property type="term" value="C:plasma membrane"/>
    <property type="evidence" value="ECO:0007669"/>
    <property type="project" value="UniProtKB-SubCell"/>
</dbReference>
<evidence type="ECO:0000256" key="5">
    <source>
        <dbReference type="RuleBase" id="RU363041"/>
    </source>
</evidence>
<evidence type="ECO:0000256" key="2">
    <source>
        <dbReference type="ARBA" id="ARBA00022692"/>
    </source>
</evidence>
<protein>
    <recommendedName>
        <fullName evidence="5">Probable membrane transporter protein</fullName>
    </recommendedName>
</protein>
<accession>A0A494YRJ5</accession>
<dbReference type="OrthoDB" id="9780109at2"/>
<evidence type="ECO:0000256" key="1">
    <source>
        <dbReference type="ARBA" id="ARBA00004141"/>
    </source>
</evidence>